<feature type="compositionally biased region" description="Polar residues" evidence="2">
    <location>
        <begin position="270"/>
        <end position="286"/>
    </location>
</feature>
<reference evidence="5" key="2">
    <citation type="submission" date="2009-11" db="EMBL/GenBank/DDBJ databases">
        <title>The Genome Sequence of Allomyces macrogynus strain ATCC 38327.</title>
        <authorList>
            <consortium name="The Broad Institute Genome Sequencing Platform"/>
            <person name="Russ C."/>
            <person name="Cuomo C."/>
            <person name="Shea T."/>
            <person name="Young S.K."/>
            <person name="Zeng Q."/>
            <person name="Koehrsen M."/>
            <person name="Haas B."/>
            <person name="Borodovsky M."/>
            <person name="Guigo R."/>
            <person name="Alvarado L."/>
            <person name="Berlin A."/>
            <person name="Borenstein D."/>
            <person name="Chen Z."/>
            <person name="Engels R."/>
            <person name="Freedman E."/>
            <person name="Gellesch M."/>
            <person name="Goldberg J."/>
            <person name="Griggs A."/>
            <person name="Gujja S."/>
            <person name="Heiman D."/>
            <person name="Hepburn T."/>
            <person name="Howarth C."/>
            <person name="Jen D."/>
            <person name="Larson L."/>
            <person name="Lewis B."/>
            <person name="Mehta T."/>
            <person name="Park D."/>
            <person name="Pearson M."/>
            <person name="Roberts A."/>
            <person name="Saif S."/>
            <person name="Shenoy N."/>
            <person name="Sisk P."/>
            <person name="Stolte C."/>
            <person name="Sykes S."/>
            <person name="Walk T."/>
            <person name="White J."/>
            <person name="Yandava C."/>
            <person name="Burger G."/>
            <person name="Gray M.W."/>
            <person name="Holland P.W.H."/>
            <person name="King N."/>
            <person name="Lang F.B.F."/>
            <person name="Roger A.J."/>
            <person name="Ruiz-Trillo I."/>
            <person name="Lander E."/>
            <person name="Nusbaum C."/>
        </authorList>
    </citation>
    <scope>NUCLEOTIDE SEQUENCE [LARGE SCALE GENOMIC DNA]</scope>
    <source>
        <strain evidence="5">ATCC 38327</strain>
    </source>
</reference>
<dbReference type="OrthoDB" id="5592236at2759"/>
<proteinExistence type="predicted"/>
<feature type="region of interest" description="Disordered" evidence="2">
    <location>
        <begin position="204"/>
        <end position="352"/>
    </location>
</feature>
<dbReference type="VEuPathDB" id="FungiDB:AMAG_10074"/>
<evidence type="ECO:0000259" key="3">
    <source>
        <dbReference type="PROSITE" id="PS50195"/>
    </source>
</evidence>
<dbReference type="InterPro" id="IPR036871">
    <property type="entry name" value="PX_dom_sf"/>
</dbReference>
<evidence type="ECO:0000313" key="5">
    <source>
        <dbReference type="Proteomes" id="UP000054350"/>
    </source>
</evidence>
<dbReference type="InterPro" id="IPR051228">
    <property type="entry name" value="NADPH_Oxidase/PX-Domain"/>
</dbReference>
<dbReference type="PANTHER" id="PTHR15706">
    <property type="entry name" value="SH3 MULTIPLE DOMAIN"/>
    <property type="match status" value="1"/>
</dbReference>
<reference evidence="4 5" key="1">
    <citation type="submission" date="2009-11" db="EMBL/GenBank/DDBJ databases">
        <title>Annotation of Allomyces macrogynus ATCC 38327.</title>
        <authorList>
            <consortium name="The Broad Institute Genome Sequencing Platform"/>
            <person name="Russ C."/>
            <person name="Cuomo C."/>
            <person name="Burger G."/>
            <person name="Gray M.W."/>
            <person name="Holland P.W.H."/>
            <person name="King N."/>
            <person name="Lang F.B.F."/>
            <person name="Roger A.J."/>
            <person name="Ruiz-Trillo I."/>
            <person name="Young S.K."/>
            <person name="Zeng Q."/>
            <person name="Gargeya S."/>
            <person name="Fitzgerald M."/>
            <person name="Haas B."/>
            <person name="Abouelleil A."/>
            <person name="Alvarado L."/>
            <person name="Arachchi H.M."/>
            <person name="Berlin A."/>
            <person name="Chapman S.B."/>
            <person name="Gearin G."/>
            <person name="Goldberg J."/>
            <person name="Griggs A."/>
            <person name="Gujja S."/>
            <person name="Hansen M."/>
            <person name="Heiman D."/>
            <person name="Howarth C."/>
            <person name="Larimer J."/>
            <person name="Lui A."/>
            <person name="MacDonald P.J.P."/>
            <person name="McCowen C."/>
            <person name="Montmayeur A."/>
            <person name="Murphy C."/>
            <person name="Neiman D."/>
            <person name="Pearson M."/>
            <person name="Priest M."/>
            <person name="Roberts A."/>
            <person name="Saif S."/>
            <person name="Shea T."/>
            <person name="Sisk P."/>
            <person name="Stolte C."/>
            <person name="Sykes S."/>
            <person name="Wortman J."/>
            <person name="Nusbaum C."/>
            <person name="Birren B."/>
        </authorList>
    </citation>
    <scope>NUCLEOTIDE SEQUENCE [LARGE SCALE GENOMIC DNA]</scope>
    <source>
        <strain evidence="4 5">ATCC 38327</strain>
    </source>
</reference>
<dbReference type="STRING" id="578462.A0A0L0SQT9"/>
<dbReference type="PROSITE" id="PS50195">
    <property type="entry name" value="PX"/>
    <property type="match status" value="1"/>
</dbReference>
<dbReference type="PANTHER" id="PTHR15706:SF2">
    <property type="entry name" value="SH3 AND PX DOMAIN-CONTAINING PROTEIN 2A"/>
    <property type="match status" value="1"/>
</dbReference>
<sequence length="493" mass="51717">MPAPAAPLGVGTGGAPPDISVDERAPGVFSLAVSGSLPLVRTYDDLVALHAVLLLAFPDESGRTGRMPRSLPFLPDLPSHRDPVTERRLRKGVEYYVLDLLALPPNISRHPAVIDFLDPARAPAPGAYAIPSTAATGAATVGPPTILAPAAEGNAYPPPPASALSPSGVLPPSPYAQQQPYAIGGNNGPVSPLPALAPLAPQLVVQPPTNPRPDLNVPSSLHLAEPASPRSFPPPRSVPTSPVRVYPGPRRPDASLGYHDDDDDGGRSHVSAQTAPPLGQQQNRNDVWTPPPRQTMPAMPHVPASTDLNHDVWTPPPRQVVRPPRAVDPHSTMASSAVSSAVPIKAPPPLRPRRPVTADLALSRAPAPASAPASPASVKVTFTDDKLHISSAVRMPPADLTIPLLVAAAEHALESAYAQVSLRLAEALAAARANGDAAKVAQIEAMHVPGMPRAFAMVWRDPKDRQIKVNGRTVPAVQKFAIRDGKVTIHLVY</sequence>
<gene>
    <name evidence="4" type="ORF">AMAG_10074</name>
</gene>
<dbReference type="Proteomes" id="UP000054350">
    <property type="component" value="Unassembled WGS sequence"/>
</dbReference>
<keyword evidence="5" id="KW-1185">Reference proteome</keyword>
<dbReference type="InterPro" id="IPR001683">
    <property type="entry name" value="PX_dom"/>
</dbReference>
<dbReference type="SUPFAM" id="SSF64268">
    <property type="entry name" value="PX domain"/>
    <property type="match status" value="1"/>
</dbReference>
<feature type="compositionally biased region" description="Low complexity" evidence="2">
    <location>
        <begin position="334"/>
        <end position="344"/>
    </location>
</feature>
<name>A0A0L0SQT9_ALLM3</name>
<accession>A0A0L0SQT9</accession>
<evidence type="ECO:0000313" key="4">
    <source>
        <dbReference type="EMBL" id="KNE64725.1"/>
    </source>
</evidence>
<dbReference type="EMBL" id="GG745345">
    <property type="protein sequence ID" value="KNE64725.1"/>
    <property type="molecule type" value="Genomic_DNA"/>
</dbReference>
<evidence type="ECO:0000256" key="2">
    <source>
        <dbReference type="SAM" id="MobiDB-lite"/>
    </source>
</evidence>
<feature type="compositionally biased region" description="Low complexity" evidence="2">
    <location>
        <begin position="238"/>
        <end position="247"/>
    </location>
</feature>
<evidence type="ECO:0000256" key="1">
    <source>
        <dbReference type="ARBA" id="ARBA00022737"/>
    </source>
</evidence>
<organism evidence="4 5">
    <name type="scientific">Allomyces macrogynus (strain ATCC 38327)</name>
    <name type="common">Allomyces javanicus var. macrogynus</name>
    <dbReference type="NCBI Taxonomy" id="578462"/>
    <lineage>
        <taxon>Eukaryota</taxon>
        <taxon>Fungi</taxon>
        <taxon>Fungi incertae sedis</taxon>
        <taxon>Blastocladiomycota</taxon>
        <taxon>Blastocladiomycetes</taxon>
        <taxon>Blastocladiales</taxon>
        <taxon>Blastocladiaceae</taxon>
        <taxon>Allomyces</taxon>
    </lineage>
</organism>
<protein>
    <recommendedName>
        <fullName evidence="3">PX domain-containing protein</fullName>
    </recommendedName>
</protein>
<dbReference type="AlphaFoldDB" id="A0A0L0SQT9"/>
<keyword evidence="1" id="KW-0677">Repeat</keyword>
<feature type="domain" description="PX" evidence="3">
    <location>
        <begin position="1"/>
        <end position="124"/>
    </location>
</feature>
<dbReference type="GO" id="GO:0035091">
    <property type="term" value="F:phosphatidylinositol binding"/>
    <property type="evidence" value="ECO:0007669"/>
    <property type="project" value="InterPro"/>
</dbReference>
<dbReference type="Gene3D" id="3.30.1520.10">
    <property type="entry name" value="Phox-like domain"/>
    <property type="match status" value="1"/>
</dbReference>
<feature type="region of interest" description="Disordered" evidence="2">
    <location>
        <begin position="150"/>
        <end position="187"/>
    </location>
</feature>